<dbReference type="InterPro" id="IPR051406">
    <property type="entry name" value="PLD_domain"/>
</dbReference>
<keyword evidence="3" id="KW-0443">Lipid metabolism</keyword>
<protein>
    <recommendedName>
        <fullName evidence="5">Mitochondrial cardiolipin hydrolase</fullName>
    </recommendedName>
    <alternativeName>
        <fullName evidence="6">Mitochondrial phospholipase</fullName>
    </alternativeName>
</protein>
<reference evidence="8 9" key="1">
    <citation type="journal article" date="2007" name="Nature">
        <title>Evolution of genes and genomes on the Drosophila phylogeny.</title>
        <authorList>
            <consortium name="Drosophila 12 Genomes Consortium"/>
            <person name="Clark A.G."/>
            <person name="Eisen M.B."/>
            <person name="Smith D.R."/>
            <person name="Bergman C.M."/>
            <person name="Oliver B."/>
            <person name="Markow T.A."/>
            <person name="Kaufman T.C."/>
            <person name="Kellis M."/>
            <person name="Gelbart W."/>
            <person name="Iyer V.N."/>
            <person name="Pollard D.A."/>
            <person name="Sackton T.B."/>
            <person name="Larracuente A.M."/>
            <person name="Singh N.D."/>
            <person name="Abad J.P."/>
            <person name="Abt D.N."/>
            <person name="Adryan B."/>
            <person name="Aguade M."/>
            <person name="Akashi H."/>
            <person name="Anderson W.W."/>
            <person name="Aquadro C.F."/>
            <person name="Ardell D.H."/>
            <person name="Arguello R."/>
            <person name="Artieri C.G."/>
            <person name="Barbash D.A."/>
            <person name="Barker D."/>
            <person name="Barsanti P."/>
            <person name="Batterham P."/>
            <person name="Batzoglou S."/>
            <person name="Begun D."/>
            <person name="Bhutkar A."/>
            <person name="Blanco E."/>
            <person name="Bosak S.A."/>
            <person name="Bradley R.K."/>
            <person name="Brand A.D."/>
            <person name="Brent M.R."/>
            <person name="Brooks A.N."/>
            <person name="Brown R.H."/>
            <person name="Butlin R.K."/>
            <person name="Caggese C."/>
            <person name="Calvi B.R."/>
            <person name="Bernardo de Carvalho A."/>
            <person name="Caspi A."/>
            <person name="Castrezana S."/>
            <person name="Celniker S.E."/>
            <person name="Chang J.L."/>
            <person name="Chapple C."/>
            <person name="Chatterji S."/>
            <person name="Chinwalla A."/>
            <person name="Civetta A."/>
            <person name="Clifton S.W."/>
            <person name="Comeron J.M."/>
            <person name="Costello J.C."/>
            <person name="Coyne J.A."/>
            <person name="Daub J."/>
            <person name="David R.G."/>
            <person name="Delcher A.L."/>
            <person name="Delehaunty K."/>
            <person name="Do C.B."/>
            <person name="Ebling H."/>
            <person name="Edwards K."/>
            <person name="Eickbush T."/>
            <person name="Evans J.D."/>
            <person name="Filipski A."/>
            <person name="Findeiss S."/>
            <person name="Freyhult E."/>
            <person name="Fulton L."/>
            <person name="Fulton R."/>
            <person name="Garcia A.C."/>
            <person name="Gardiner A."/>
            <person name="Garfield D.A."/>
            <person name="Garvin B.E."/>
            <person name="Gibson G."/>
            <person name="Gilbert D."/>
            <person name="Gnerre S."/>
            <person name="Godfrey J."/>
            <person name="Good R."/>
            <person name="Gotea V."/>
            <person name="Gravely B."/>
            <person name="Greenberg A.J."/>
            <person name="Griffiths-Jones S."/>
            <person name="Gross S."/>
            <person name="Guigo R."/>
            <person name="Gustafson E.A."/>
            <person name="Haerty W."/>
            <person name="Hahn M.W."/>
            <person name="Halligan D.L."/>
            <person name="Halpern A.L."/>
            <person name="Halter G.M."/>
            <person name="Han M.V."/>
            <person name="Heger A."/>
            <person name="Hillier L."/>
            <person name="Hinrichs A.S."/>
            <person name="Holmes I."/>
            <person name="Hoskins R.A."/>
            <person name="Hubisz M.J."/>
            <person name="Hultmark D."/>
            <person name="Huntley M.A."/>
            <person name="Jaffe D.B."/>
            <person name="Jagadeeshan S."/>
            <person name="Jeck W.R."/>
            <person name="Johnson J."/>
            <person name="Jones C.D."/>
            <person name="Jordan W.C."/>
            <person name="Karpen G.H."/>
            <person name="Kataoka E."/>
            <person name="Keightley P.D."/>
            <person name="Kheradpour P."/>
            <person name="Kirkness E.F."/>
            <person name="Koerich L.B."/>
            <person name="Kristiansen K."/>
            <person name="Kudrna D."/>
            <person name="Kulathinal R.J."/>
            <person name="Kumar S."/>
            <person name="Kwok R."/>
            <person name="Lander E."/>
            <person name="Langley C.H."/>
            <person name="Lapoint R."/>
            <person name="Lazzaro B.P."/>
            <person name="Lee S.J."/>
            <person name="Levesque L."/>
            <person name="Li R."/>
            <person name="Lin C.F."/>
            <person name="Lin M.F."/>
            <person name="Lindblad-Toh K."/>
            <person name="Llopart A."/>
            <person name="Long M."/>
            <person name="Low L."/>
            <person name="Lozovsky E."/>
            <person name="Lu J."/>
            <person name="Luo M."/>
            <person name="Machado C.A."/>
            <person name="Makalowski W."/>
            <person name="Marzo M."/>
            <person name="Matsuda M."/>
            <person name="Matzkin L."/>
            <person name="McAllister B."/>
            <person name="McBride C.S."/>
            <person name="McKernan B."/>
            <person name="McKernan K."/>
            <person name="Mendez-Lago M."/>
            <person name="Minx P."/>
            <person name="Mollenhauer M.U."/>
            <person name="Montooth K."/>
            <person name="Mount S.M."/>
            <person name="Mu X."/>
            <person name="Myers E."/>
            <person name="Negre B."/>
            <person name="Newfeld S."/>
            <person name="Nielsen R."/>
            <person name="Noor M.A."/>
            <person name="O'Grady P."/>
            <person name="Pachter L."/>
            <person name="Papaceit M."/>
            <person name="Parisi M.J."/>
            <person name="Parisi M."/>
            <person name="Parts L."/>
            <person name="Pedersen J.S."/>
            <person name="Pesole G."/>
            <person name="Phillippy A.M."/>
            <person name="Ponting C.P."/>
            <person name="Pop M."/>
            <person name="Porcelli D."/>
            <person name="Powell J.R."/>
            <person name="Prohaska S."/>
            <person name="Pruitt K."/>
            <person name="Puig M."/>
            <person name="Quesneville H."/>
            <person name="Ram K.R."/>
            <person name="Rand D."/>
            <person name="Rasmussen M.D."/>
            <person name="Reed L.K."/>
            <person name="Reenan R."/>
            <person name="Reily A."/>
            <person name="Remington K.A."/>
            <person name="Rieger T.T."/>
            <person name="Ritchie M.G."/>
            <person name="Robin C."/>
            <person name="Rogers Y.H."/>
            <person name="Rohde C."/>
            <person name="Rozas J."/>
            <person name="Rubenfield M.J."/>
            <person name="Ruiz A."/>
            <person name="Russo S."/>
            <person name="Salzberg S.L."/>
            <person name="Sanchez-Gracia A."/>
            <person name="Saranga D.J."/>
            <person name="Sato H."/>
            <person name="Schaeffer S.W."/>
            <person name="Schatz M.C."/>
            <person name="Schlenke T."/>
            <person name="Schwartz R."/>
            <person name="Segarra C."/>
            <person name="Singh R.S."/>
            <person name="Sirot L."/>
            <person name="Sirota M."/>
            <person name="Sisneros N.B."/>
            <person name="Smith C.D."/>
            <person name="Smith T.F."/>
            <person name="Spieth J."/>
            <person name="Stage D.E."/>
            <person name="Stark A."/>
            <person name="Stephan W."/>
            <person name="Strausberg R.L."/>
            <person name="Strempel S."/>
            <person name="Sturgill D."/>
            <person name="Sutton G."/>
            <person name="Sutton G.G."/>
            <person name="Tao W."/>
            <person name="Teichmann S."/>
            <person name="Tobari Y.N."/>
            <person name="Tomimura Y."/>
            <person name="Tsolas J.M."/>
            <person name="Valente V.L."/>
            <person name="Venter E."/>
            <person name="Venter J.C."/>
            <person name="Vicario S."/>
            <person name="Vieira F.G."/>
            <person name="Vilella A.J."/>
            <person name="Villasante A."/>
            <person name="Walenz B."/>
            <person name="Wang J."/>
            <person name="Wasserman M."/>
            <person name="Watts T."/>
            <person name="Wilson D."/>
            <person name="Wilson R.K."/>
            <person name="Wing R.A."/>
            <person name="Wolfner M.F."/>
            <person name="Wong A."/>
            <person name="Wong G.K."/>
            <person name="Wu C.I."/>
            <person name="Wu G."/>
            <person name="Yamamoto D."/>
            <person name="Yang H.P."/>
            <person name="Yang S.P."/>
            <person name="Yorke J.A."/>
            <person name="Yoshida K."/>
            <person name="Zdobnov E."/>
            <person name="Zhang P."/>
            <person name="Zhang Y."/>
            <person name="Zimin A.V."/>
            <person name="Baldwin J."/>
            <person name="Abdouelleil A."/>
            <person name="Abdulkadir J."/>
            <person name="Abebe A."/>
            <person name="Abera B."/>
            <person name="Abreu J."/>
            <person name="Acer S.C."/>
            <person name="Aftuck L."/>
            <person name="Alexander A."/>
            <person name="An P."/>
            <person name="Anderson E."/>
            <person name="Anderson S."/>
            <person name="Arachi H."/>
            <person name="Azer M."/>
            <person name="Bachantsang P."/>
            <person name="Barry A."/>
            <person name="Bayul T."/>
            <person name="Berlin A."/>
            <person name="Bessette D."/>
            <person name="Bloom T."/>
            <person name="Blye J."/>
            <person name="Boguslavskiy L."/>
            <person name="Bonnet C."/>
            <person name="Boukhgalter B."/>
            <person name="Bourzgui I."/>
            <person name="Brown A."/>
            <person name="Cahill P."/>
            <person name="Channer S."/>
            <person name="Cheshatsang Y."/>
            <person name="Chuda L."/>
            <person name="Citroen M."/>
            <person name="Collymore A."/>
            <person name="Cooke P."/>
            <person name="Costello M."/>
            <person name="D'Aco K."/>
            <person name="Daza R."/>
            <person name="De Haan G."/>
            <person name="DeGray S."/>
            <person name="DeMaso C."/>
            <person name="Dhargay N."/>
            <person name="Dooley K."/>
            <person name="Dooley E."/>
            <person name="Doricent M."/>
            <person name="Dorje P."/>
            <person name="Dorjee K."/>
            <person name="Dupes A."/>
            <person name="Elong R."/>
            <person name="Falk J."/>
            <person name="Farina A."/>
            <person name="Faro S."/>
            <person name="Ferguson D."/>
            <person name="Fisher S."/>
            <person name="Foley C.D."/>
            <person name="Franke A."/>
            <person name="Friedrich D."/>
            <person name="Gadbois L."/>
            <person name="Gearin G."/>
            <person name="Gearin C.R."/>
            <person name="Giannoukos G."/>
            <person name="Goode T."/>
            <person name="Graham J."/>
            <person name="Grandbois E."/>
            <person name="Grewal S."/>
            <person name="Gyaltsen K."/>
            <person name="Hafez N."/>
            <person name="Hagos B."/>
            <person name="Hall J."/>
            <person name="Henson C."/>
            <person name="Hollinger A."/>
            <person name="Honan T."/>
            <person name="Huard M.D."/>
            <person name="Hughes L."/>
            <person name="Hurhula B."/>
            <person name="Husby M.E."/>
            <person name="Kamat A."/>
            <person name="Kanga B."/>
            <person name="Kashin S."/>
            <person name="Khazanovich D."/>
            <person name="Kisner P."/>
            <person name="Lance K."/>
            <person name="Lara M."/>
            <person name="Lee W."/>
            <person name="Lennon N."/>
            <person name="Letendre F."/>
            <person name="LeVine R."/>
            <person name="Lipovsky A."/>
            <person name="Liu X."/>
            <person name="Liu J."/>
            <person name="Liu S."/>
            <person name="Lokyitsang T."/>
            <person name="Lokyitsang Y."/>
            <person name="Lubonja R."/>
            <person name="Lui A."/>
            <person name="MacDonald P."/>
            <person name="Magnisalis V."/>
            <person name="Maru K."/>
            <person name="Matthews C."/>
            <person name="McCusker W."/>
            <person name="McDonough S."/>
            <person name="Mehta T."/>
            <person name="Meldrim J."/>
            <person name="Meneus L."/>
            <person name="Mihai O."/>
            <person name="Mihalev A."/>
            <person name="Mihova T."/>
            <person name="Mittelman R."/>
            <person name="Mlenga V."/>
            <person name="Montmayeur A."/>
            <person name="Mulrain L."/>
            <person name="Navidi A."/>
            <person name="Naylor J."/>
            <person name="Negash T."/>
            <person name="Nguyen T."/>
            <person name="Nguyen N."/>
            <person name="Nicol R."/>
            <person name="Norbu C."/>
            <person name="Norbu N."/>
            <person name="Novod N."/>
            <person name="O'Neill B."/>
            <person name="Osman S."/>
            <person name="Markiewicz E."/>
            <person name="Oyono O.L."/>
            <person name="Patti C."/>
            <person name="Phunkhang P."/>
            <person name="Pierre F."/>
            <person name="Priest M."/>
            <person name="Raghuraman S."/>
            <person name="Rege F."/>
            <person name="Reyes R."/>
            <person name="Rise C."/>
            <person name="Rogov P."/>
            <person name="Ross K."/>
            <person name="Ryan E."/>
            <person name="Settipalli S."/>
            <person name="Shea T."/>
            <person name="Sherpa N."/>
            <person name="Shi L."/>
            <person name="Shih D."/>
            <person name="Sparrow T."/>
            <person name="Spaulding J."/>
            <person name="Stalker J."/>
            <person name="Stange-Thomann N."/>
            <person name="Stavropoulos S."/>
            <person name="Stone C."/>
            <person name="Strader C."/>
            <person name="Tesfaye S."/>
            <person name="Thomson T."/>
            <person name="Thoulutsang Y."/>
            <person name="Thoulutsang D."/>
            <person name="Topham K."/>
            <person name="Topping I."/>
            <person name="Tsamla T."/>
            <person name="Vassiliev H."/>
            <person name="Vo A."/>
            <person name="Wangchuk T."/>
            <person name="Wangdi T."/>
            <person name="Weiand M."/>
            <person name="Wilkinson J."/>
            <person name="Wilson A."/>
            <person name="Yadav S."/>
            <person name="Young G."/>
            <person name="Yu Q."/>
            <person name="Zembek L."/>
            <person name="Zhong D."/>
            <person name="Zimmer A."/>
            <person name="Zwirko Z."/>
            <person name="Jaffe D.B."/>
            <person name="Alvarez P."/>
            <person name="Brockman W."/>
            <person name="Butler J."/>
            <person name="Chin C."/>
            <person name="Gnerre S."/>
            <person name="Grabherr M."/>
            <person name="Kleber M."/>
            <person name="Mauceli E."/>
            <person name="MacCallum I."/>
        </authorList>
    </citation>
    <scope>NUCLEOTIDE SEQUENCE [LARGE SCALE GENOMIC DNA]</scope>
    <source>
        <strain evidence="9">Tucson 15010-1051.87</strain>
    </source>
</reference>
<dbReference type="AlphaFoldDB" id="B4M611"/>
<dbReference type="KEGG" id="dvi:6633210"/>
<dbReference type="GO" id="GO:0016042">
    <property type="term" value="P:lipid catabolic process"/>
    <property type="evidence" value="ECO:0007669"/>
    <property type="project" value="UniProtKB-KW"/>
</dbReference>
<dbReference type="SMR" id="B4M611"/>
<evidence type="ECO:0000256" key="6">
    <source>
        <dbReference type="ARBA" id="ARBA00043167"/>
    </source>
</evidence>
<organism evidence="8 9">
    <name type="scientific">Drosophila virilis</name>
    <name type="common">Fruit fly</name>
    <dbReference type="NCBI Taxonomy" id="7244"/>
    <lineage>
        <taxon>Eukaryota</taxon>
        <taxon>Metazoa</taxon>
        <taxon>Ecdysozoa</taxon>
        <taxon>Arthropoda</taxon>
        <taxon>Hexapoda</taxon>
        <taxon>Insecta</taxon>
        <taxon>Pterygota</taxon>
        <taxon>Neoptera</taxon>
        <taxon>Endopterygota</taxon>
        <taxon>Diptera</taxon>
        <taxon>Brachycera</taxon>
        <taxon>Muscomorpha</taxon>
        <taxon>Ephydroidea</taxon>
        <taxon>Drosophilidae</taxon>
        <taxon>Drosophila</taxon>
    </lineage>
</organism>
<dbReference type="Proteomes" id="UP000008792">
    <property type="component" value="Unassembled WGS sequence"/>
</dbReference>
<evidence type="ECO:0000256" key="3">
    <source>
        <dbReference type="ARBA" id="ARBA00023098"/>
    </source>
</evidence>
<dbReference type="SUPFAM" id="SSF56024">
    <property type="entry name" value="Phospholipase D/nuclease"/>
    <property type="match status" value="1"/>
</dbReference>
<evidence type="ECO:0000313" key="9">
    <source>
        <dbReference type="Proteomes" id="UP000008792"/>
    </source>
</evidence>
<dbReference type="PANTHER" id="PTHR43856">
    <property type="entry name" value="CARDIOLIPIN HYDROLASE"/>
    <property type="match status" value="1"/>
</dbReference>
<dbReference type="PhylomeDB" id="B4M611"/>
<keyword evidence="1" id="KW-0378">Hydrolase</keyword>
<dbReference type="InterPro" id="IPR025202">
    <property type="entry name" value="PLD-like_dom"/>
</dbReference>
<dbReference type="GO" id="GO:0016891">
    <property type="term" value="F:RNA endonuclease activity producing 5'-phosphomonoesters, hydrolytic mechanism"/>
    <property type="evidence" value="ECO:0007669"/>
    <property type="project" value="TreeGrafter"/>
</dbReference>
<dbReference type="Gene3D" id="3.30.870.10">
    <property type="entry name" value="Endonuclease Chain A"/>
    <property type="match status" value="1"/>
</dbReference>
<dbReference type="InParanoid" id="B4M611"/>
<comment type="similarity">
    <text evidence="4">Belongs to the phospholipase D family. MitoPLD/Zucchini subfamily.</text>
</comment>
<name>B4M611_DROVI</name>
<dbReference type="EMBL" id="CH940652">
    <property type="protein sequence ID" value="EDW59087.1"/>
    <property type="molecule type" value="Genomic_DNA"/>
</dbReference>
<dbReference type="PANTHER" id="PTHR43856:SF1">
    <property type="entry name" value="MITOCHONDRIAL CARDIOLIPIN HYDROLASE"/>
    <property type="match status" value="1"/>
</dbReference>
<dbReference type="Pfam" id="PF13091">
    <property type="entry name" value="PLDc_2"/>
    <property type="match status" value="1"/>
</dbReference>
<accession>B4M611</accession>
<evidence type="ECO:0000256" key="1">
    <source>
        <dbReference type="ARBA" id="ARBA00022801"/>
    </source>
</evidence>
<evidence type="ECO:0000256" key="2">
    <source>
        <dbReference type="ARBA" id="ARBA00022963"/>
    </source>
</evidence>
<keyword evidence="2" id="KW-0442">Lipid degradation</keyword>
<proteinExistence type="inferred from homology"/>
<dbReference type="STRING" id="7244.B4M611"/>
<evidence type="ECO:0000313" key="8">
    <source>
        <dbReference type="EMBL" id="EDW59087.1"/>
    </source>
</evidence>
<evidence type="ECO:0000259" key="7">
    <source>
        <dbReference type="Pfam" id="PF13091"/>
    </source>
</evidence>
<evidence type="ECO:0000256" key="5">
    <source>
        <dbReference type="ARBA" id="ARBA00040549"/>
    </source>
</evidence>
<dbReference type="OMA" id="FCIIDGY"/>
<feature type="domain" description="Phospholipase D-like" evidence="7">
    <location>
        <begin position="23"/>
        <end position="159"/>
    </location>
</feature>
<dbReference type="eggNOG" id="ENOG502T6T6">
    <property type="taxonomic scope" value="Eukaryota"/>
</dbReference>
<sequence length="164" mass="19154">MHQMPSSKCDEINCSWKQLERIIVHMDRAKYTIDIAIYVMDSSAIGSVLRRATERGVRVRLICFKNYQTLKTKYGDCISLRRLKPVIKQPREMTMHHKFCIIDGYIAKRSIFVEKTSALTVCMTGSMNWISLPRSCDDFLITSAPKIAKRLELEFERIWKLCKD</sequence>
<gene>
    <name evidence="8" type="primary">Dvir\GJ10680</name>
    <name evidence="8" type="ORF">Dvir_GJ10680</name>
</gene>
<dbReference type="OrthoDB" id="5205528at2759"/>
<dbReference type="HOGENOM" id="CLU_1620789_0_0_1"/>
<keyword evidence="9" id="KW-1185">Reference proteome</keyword>
<evidence type="ECO:0000256" key="4">
    <source>
        <dbReference type="ARBA" id="ARBA00038012"/>
    </source>
</evidence>